<dbReference type="STRING" id="289377.HL41_03410"/>
<dbReference type="GO" id="GO:0050660">
    <property type="term" value="F:flavin adenine dinucleotide binding"/>
    <property type="evidence" value="ECO:0007669"/>
    <property type="project" value="InterPro"/>
</dbReference>
<evidence type="ECO:0000313" key="1">
    <source>
        <dbReference type="EMBL" id="AIH03905.1"/>
    </source>
</evidence>
<dbReference type="eggNOG" id="COG1351">
    <property type="taxonomic scope" value="Bacteria"/>
</dbReference>
<dbReference type="PANTHER" id="PTHR34934:SF1">
    <property type="entry name" value="FLAVIN-DEPENDENT THYMIDYLATE SYNTHASE"/>
    <property type="match status" value="1"/>
</dbReference>
<sequence length="315" mass="37606">MRLSDLRQLQKDFISVVVKNSDIKAITDFLFFSYLGARICYASSHPLALFSEEKFKNFETFKNFLLHLKKLEHYSVFAHTPVFVNTENIKVEEKLLLAQIYFKVFWDESKKQALFNLRHLAENLSEEQFAKLIENPPDLTSIEIVYFKNNQNLYQGPLLEFPNHLLEEDRTNFFAVPEVIIIKQLKPYPFNWIGVIVHNFSRIFSHQFVRHTWLNFNQRSHRYTEVDKFIVPKNFNDYHVKTYQEIIKYTMKYYRDFMKDLKKESARFLVPQGVTTTLLATGPEFVWEDFINKRAIPQAQEEIKTLAFLLKEHLL</sequence>
<dbReference type="Pfam" id="PF02511">
    <property type="entry name" value="Thy1"/>
    <property type="match status" value="1"/>
</dbReference>
<dbReference type="HOGENOM" id="CLU_839204_0_0_0"/>
<name>A0A075WSA1_9BACT</name>
<dbReference type="Gene3D" id="3.30.1360.170">
    <property type="match status" value="1"/>
</dbReference>
<dbReference type="InterPro" id="IPR003669">
    <property type="entry name" value="Thymidylate_synthase_ThyX"/>
</dbReference>
<dbReference type="PROSITE" id="PS51331">
    <property type="entry name" value="THYX"/>
    <property type="match status" value="1"/>
</dbReference>
<dbReference type="KEGG" id="tcm:HL41_03410"/>
<organism evidence="1 2">
    <name type="scientific">Thermodesulfobacterium commune DSM 2178</name>
    <dbReference type="NCBI Taxonomy" id="289377"/>
    <lineage>
        <taxon>Bacteria</taxon>
        <taxon>Pseudomonadati</taxon>
        <taxon>Thermodesulfobacteriota</taxon>
        <taxon>Thermodesulfobacteria</taxon>
        <taxon>Thermodesulfobacteriales</taxon>
        <taxon>Thermodesulfobacteriaceae</taxon>
        <taxon>Thermodesulfobacterium</taxon>
    </lineage>
</organism>
<dbReference type="Proteomes" id="UP000028481">
    <property type="component" value="Chromosome"/>
</dbReference>
<protein>
    <recommendedName>
        <fullName evidence="3">FAD-dependent thymidylate synthase</fullName>
    </recommendedName>
</protein>
<dbReference type="GO" id="GO:0050797">
    <property type="term" value="F:thymidylate synthase (FAD) activity"/>
    <property type="evidence" value="ECO:0007669"/>
    <property type="project" value="InterPro"/>
</dbReference>
<dbReference type="OrthoDB" id="9780625at2"/>
<gene>
    <name evidence="1" type="ORF">HL41_03410</name>
</gene>
<reference evidence="1 2" key="1">
    <citation type="journal article" date="2015" name="Genome Announc.">
        <title>Genome Sequence of a Sulfate-Reducing Thermophilic Bacterium, Thermodesulfobacterium commune DSM 2178T (Phylum Thermodesulfobacteria).</title>
        <authorList>
            <person name="Bhatnagar S."/>
            <person name="Badger J.H."/>
            <person name="Madupu R."/>
            <person name="Khouri H.M."/>
            <person name="O'Connor E.M."/>
            <person name="Robb F.T."/>
            <person name="Ward N.L."/>
            <person name="Eisen J.A."/>
        </authorList>
    </citation>
    <scope>NUCLEOTIDE SEQUENCE [LARGE SCALE GENOMIC DNA]</scope>
    <source>
        <strain evidence="1 2">DSM 2178</strain>
    </source>
</reference>
<dbReference type="CDD" id="cd20175">
    <property type="entry name" value="ThyX"/>
    <property type="match status" value="1"/>
</dbReference>
<dbReference type="PANTHER" id="PTHR34934">
    <property type="entry name" value="FLAVIN-DEPENDENT THYMIDYLATE SYNTHASE"/>
    <property type="match status" value="1"/>
</dbReference>
<accession>A0A075WSA1</accession>
<dbReference type="GO" id="GO:0006231">
    <property type="term" value="P:dTMP biosynthetic process"/>
    <property type="evidence" value="ECO:0007669"/>
    <property type="project" value="InterPro"/>
</dbReference>
<dbReference type="PaxDb" id="289377-HL41_03410"/>
<dbReference type="GO" id="GO:0070402">
    <property type="term" value="F:NADPH binding"/>
    <property type="evidence" value="ECO:0007669"/>
    <property type="project" value="TreeGrafter"/>
</dbReference>
<evidence type="ECO:0008006" key="3">
    <source>
        <dbReference type="Google" id="ProtNLM"/>
    </source>
</evidence>
<dbReference type="SUPFAM" id="SSF69796">
    <property type="entry name" value="Thymidylate synthase-complementing protein Thy1"/>
    <property type="match status" value="1"/>
</dbReference>
<dbReference type="RefSeq" id="WP_038060414.1">
    <property type="nucleotide sequence ID" value="NZ_CP008796.1"/>
</dbReference>
<proteinExistence type="predicted"/>
<dbReference type="AlphaFoldDB" id="A0A075WSA1"/>
<dbReference type="InterPro" id="IPR036098">
    <property type="entry name" value="Thymidylate_synthase_ThyX_sf"/>
</dbReference>
<dbReference type="EMBL" id="CP008796">
    <property type="protein sequence ID" value="AIH03905.1"/>
    <property type="molecule type" value="Genomic_DNA"/>
</dbReference>
<dbReference type="GO" id="GO:0004799">
    <property type="term" value="F:thymidylate synthase activity"/>
    <property type="evidence" value="ECO:0007669"/>
    <property type="project" value="TreeGrafter"/>
</dbReference>
<evidence type="ECO:0000313" key="2">
    <source>
        <dbReference type="Proteomes" id="UP000028481"/>
    </source>
</evidence>
<keyword evidence="2" id="KW-1185">Reference proteome</keyword>